<dbReference type="AlphaFoldDB" id="L7CC84"/>
<dbReference type="Proteomes" id="UP000010959">
    <property type="component" value="Unassembled WGS sequence"/>
</dbReference>
<accession>L7CC84</accession>
<gene>
    <name evidence="1" type="ORF">RBSWK_04717</name>
</gene>
<organism evidence="1 2">
    <name type="scientific">Rhodopirellula baltica SWK14</name>
    <dbReference type="NCBI Taxonomy" id="993516"/>
    <lineage>
        <taxon>Bacteria</taxon>
        <taxon>Pseudomonadati</taxon>
        <taxon>Planctomycetota</taxon>
        <taxon>Planctomycetia</taxon>
        <taxon>Pirellulales</taxon>
        <taxon>Pirellulaceae</taxon>
        <taxon>Rhodopirellula</taxon>
    </lineage>
</organism>
<proteinExistence type="predicted"/>
<evidence type="ECO:0000313" key="1">
    <source>
        <dbReference type="EMBL" id="ELP31252.1"/>
    </source>
</evidence>
<name>L7CC84_RHOBT</name>
<protein>
    <submittedName>
        <fullName evidence="1">Uncharacterized protein</fullName>
    </submittedName>
</protein>
<evidence type="ECO:0000313" key="2">
    <source>
        <dbReference type="Proteomes" id="UP000010959"/>
    </source>
</evidence>
<reference evidence="1 2" key="1">
    <citation type="journal article" date="2013" name="Mar. Genomics">
        <title>Expression of sulfatases in Rhodopirellula baltica and the diversity of sulfatases in the genus Rhodopirellula.</title>
        <authorList>
            <person name="Wegner C.E."/>
            <person name="Richter-Heitmann T."/>
            <person name="Klindworth A."/>
            <person name="Klockow C."/>
            <person name="Richter M."/>
            <person name="Achstetter T."/>
            <person name="Glockner F.O."/>
            <person name="Harder J."/>
        </authorList>
    </citation>
    <scope>NUCLEOTIDE SEQUENCE [LARGE SCALE GENOMIC DNA]</scope>
    <source>
        <strain evidence="1 2">SWK14</strain>
    </source>
</reference>
<sequence>MDHVRELRCQLNRSATGRQIDPDDTDADHTSLASSLNHFSHILVEVLGVQMSVGVKQRIHSGLGWIENGNRYVGHCVAHSVSFRETG</sequence>
<comment type="caution">
    <text evidence="1">The sequence shown here is derived from an EMBL/GenBank/DDBJ whole genome shotgun (WGS) entry which is preliminary data.</text>
</comment>
<dbReference type="EMBL" id="AMWG01000131">
    <property type="protein sequence ID" value="ELP31252.1"/>
    <property type="molecule type" value="Genomic_DNA"/>
</dbReference>